<keyword evidence="9 12" id="KW-0472">Membrane</keyword>
<proteinExistence type="inferred from homology"/>
<dbReference type="InterPro" id="IPR045861">
    <property type="entry name" value="CorA_cytoplasmic_dom"/>
</dbReference>
<dbReference type="GO" id="GO:0000287">
    <property type="term" value="F:magnesium ion binding"/>
    <property type="evidence" value="ECO:0007669"/>
    <property type="project" value="TreeGrafter"/>
</dbReference>
<dbReference type="CDD" id="cd12830">
    <property type="entry name" value="MtCorA-like"/>
    <property type="match status" value="1"/>
</dbReference>
<keyword evidence="6" id="KW-0460">Magnesium</keyword>
<dbReference type="SUPFAM" id="SSF144083">
    <property type="entry name" value="Magnesium transport protein CorA, transmembrane region"/>
    <property type="match status" value="1"/>
</dbReference>
<dbReference type="Gene3D" id="1.20.58.340">
    <property type="entry name" value="Magnesium transport protein CorA, transmembrane region"/>
    <property type="match status" value="2"/>
</dbReference>
<dbReference type="FunFam" id="1.20.58.340:FF:000004">
    <property type="entry name" value="Magnesium transport protein CorA"/>
    <property type="match status" value="1"/>
</dbReference>
<organism evidence="13 14">
    <name type="scientific">Arthrobacter pityocampae</name>
    <dbReference type="NCBI Taxonomy" id="547334"/>
    <lineage>
        <taxon>Bacteria</taxon>
        <taxon>Bacillati</taxon>
        <taxon>Actinomycetota</taxon>
        <taxon>Actinomycetes</taxon>
        <taxon>Micrococcales</taxon>
        <taxon>Micrococcaceae</taxon>
        <taxon>Arthrobacter</taxon>
    </lineage>
</organism>
<evidence type="ECO:0000256" key="12">
    <source>
        <dbReference type="SAM" id="Phobius"/>
    </source>
</evidence>
<dbReference type="AlphaFoldDB" id="A0A2S5IYL0"/>
<gene>
    <name evidence="13" type="ORF">C4K88_08485</name>
</gene>
<keyword evidence="14" id="KW-1185">Reference proteome</keyword>
<evidence type="ECO:0000256" key="8">
    <source>
        <dbReference type="ARBA" id="ARBA00023065"/>
    </source>
</evidence>
<reference evidence="13 14" key="1">
    <citation type="journal article" date="2014" name="Int. J. Syst. Evol. Microbiol.">
        <title>Arthrobacter pityocampae sp. nov., isolated from Thaumetopoea pityocampa (Lep., Thaumetopoeidae).</title>
        <authorList>
            <person name="Ince I.A."/>
            <person name="Demirbag Z."/>
            <person name="Kati H."/>
        </authorList>
    </citation>
    <scope>NUCLEOTIDE SEQUENCE [LARGE SCALE GENOMIC DNA]</scope>
    <source>
        <strain evidence="13 14">Tp2</strain>
    </source>
</reference>
<keyword evidence="5 12" id="KW-0812">Transmembrane</keyword>
<dbReference type="GO" id="GO:0015087">
    <property type="term" value="F:cobalt ion transmembrane transporter activity"/>
    <property type="evidence" value="ECO:0007669"/>
    <property type="project" value="TreeGrafter"/>
</dbReference>
<comment type="similarity">
    <text evidence="2">Belongs to the CorA metal ion transporter (MIT) (TC 1.A.35) family.</text>
</comment>
<dbReference type="Proteomes" id="UP000239297">
    <property type="component" value="Unassembled WGS sequence"/>
</dbReference>
<evidence type="ECO:0000256" key="1">
    <source>
        <dbReference type="ARBA" id="ARBA00004651"/>
    </source>
</evidence>
<evidence type="ECO:0000313" key="13">
    <source>
        <dbReference type="EMBL" id="PPB49696.1"/>
    </source>
</evidence>
<evidence type="ECO:0000256" key="9">
    <source>
        <dbReference type="ARBA" id="ARBA00023136"/>
    </source>
</evidence>
<evidence type="ECO:0000256" key="7">
    <source>
        <dbReference type="ARBA" id="ARBA00022989"/>
    </source>
</evidence>
<evidence type="ECO:0000256" key="5">
    <source>
        <dbReference type="ARBA" id="ARBA00022692"/>
    </source>
</evidence>
<accession>A0A2S5IYL0</accession>
<dbReference type="InterPro" id="IPR002523">
    <property type="entry name" value="MgTranspt_CorA/ZnTranspt_ZntB"/>
</dbReference>
<comment type="catalytic activity">
    <reaction evidence="10">
        <text>Mg(2+)(in) = Mg(2+)(out)</text>
        <dbReference type="Rhea" id="RHEA:29827"/>
        <dbReference type="ChEBI" id="CHEBI:18420"/>
    </reaction>
</comment>
<keyword evidence="4" id="KW-1003">Cell membrane</keyword>
<evidence type="ECO:0000256" key="3">
    <source>
        <dbReference type="ARBA" id="ARBA00022448"/>
    </source>
</evidence>
<dbReference type="Pfam" id="PF01544">
    <property type="entry name" value="CorA"/>
    <property type="match status" value="1"/>
</dbReference>
<protein>
    <submittedName>
        <fullName evidence="13">Transporter</fullName>
    </submittedName>
</protein>
<keyword evidence="3" id="KW-0813">Transport</keyword>
<name>A0A2S5IYL0_9MICC</name>
<dbReference type="GO" id="GO:0005886">
    <property type="term" value="C:plasma membrane"/>
    <property type="evidence" value="ECO:0007669"/>
    <property type="project" value="UniProtKB-SubCell"/>
</dbReference>
<evidence type="ECO:0000256" key="2">
    <source>
        <dbReference type="ARBA" id="ARBA00009765"/>
    </source>
</evidence>
<evidence type="ECO:0000256" key="6">
    <source>
        <dbReference type="ARBA" id="ARBA00022842"/>
    </source>
</evidence>
<dbReference type="PANTHER" id="PTHR46494:SF1">
    <property type="entry name" value="CORA FAMILY METAL ION TRANSPORTER (EUROFUNG)"/>
    <property type="match status" value="1"/>
</dbReference>
<comment type="function">
    <text evidence="11">Mediates influx of magnesium ions. Alternates between open and closed states. Activated by low cytoplasmic Mg(2+) levels. Inactive when cytoplasmic Mg(2+) levels are high.</text>
</comment>
<feature type="transmembrane region" description="Helical" evidence="12">
    <location>
        <begin position="312"/>
        <end position="332"/>
    </location>
</feature>
<dbReference type="Gene3D" id="3.30.460.20">
    <property type="entry name" value="CorA soluble domain-like"/>
    <property type="match status" value="1"/>
</dbReference>
<dbReference type="SUPFAM" id="SSF143865">
    <property type="entry name" value="CorA soluble domain-like"/>
    <property type="match status" value="1"/>
</dbReference>
<evidence type="ECO:0000256" key="11">
    <source>
        <dbReference type="ARBA" id="ARBA00045497"/>
    </source>
</evidence>
<dbReference type="GO" id="GO:0050897">
    <property type="term" value="F:cobalt ion binding"/>
    <property type="evidence" value="ECO:0007669"/>
    <property type="project" value="TreeGrafter"/>
</dbReference>
<evidence type="ECO:0000313" key="14">
    <source>
        <dbReference type="Proteomes" id="UP000239297"/>
    </source>
</evidence>
<dbReference type="OrthoDB" id="9803416at2"/>
<comment type="subcellular location">
    <subcellularLocation>
        <location evidence="1">Cell membrane</location>
        <topology evidence="1">Multi-pass membrane protein</topology>
    </subcellularLocation>
</comment>
<evidence type="ECO:0000256" key="4">
    <source>
        <dbReference type="ARBA" id="ARBA00022475"/>
    </source>
</evidence>
<dbReference type="GO" id="GO:0015095">
    <property type="term" value="F:magnesium ion transmembrane transporter activity"/>
    <property type="evidence" value="ECO:0007669"/>
    <property type="project" value="TreeGrafter"/>
</dbReference>
<comment type="caution">
    <text evidence="13">The sequence shown here is derived from an EMBL/GenBank/DDBJ whole genome shotgun (WGS) entry which is preliminary data.</text>
</comment>
<evidence type="ECO:0000256" key="10">
    <source>
        <dbReference type="ARBA" id="ARBA00034269"/>
    </source>
</evidence>
<keyword evidence="8" id="KW-0406">Ion transport</keyword>
<dbReference type="RefSeq" id="WP_104121182.1">
    <property type="nucleotide sequence ID" value="NZ_PRKW01000003.1"/>
</dbReference>
<sequence length="338" mass="38401">MPLVANAVYVGGKKRINPDTLDQTFELMRDSGGMGWIGLYRPERTEIQAVETEFGLHPLAVEDATNGHQRAKLERYGDTLFVVLRPARYLDAEEKVEFGELHIFIGQDFVVTIRHAESPDLGIVRRRLEADPELLGAGPQAVLYAMLDQVVDEYGPVVLGLENDVDEIENELFGGAPDVTRRIYELHREVIEFQRATQPLETMMDALLRGSDKYRMDDELARNLRDVQDHVIRVVERVNTFRTLLQNALTVHSTLVAQRQNEEMTRLTETSLTQGEEVKRISSWAAILFAPTLIASIYGMNFDVIPELHWGLGYPFALLLMVAMGGGLYWAFKRNDWL</sequence>
<keyword evidence="7 12" id="KW-1133">Transmembrane helix</keyword>
<dbReference type="PANTHER" id="PTHR46494">
    <property type="entry name" value="CORA FAMILY METAL ION TRANSPORTER (EUROFUNG)"/>
    <property type="match status" value="1"/>
</dbReference>
<dbReference type="EMBL" id="PRKW01000003">
    <property type="protein sequence ID" value="PPB49696.1"/>
    <property type="molecule type" value="Genomic_DNA"/>
</dbReference>
<feature type="transmembrane region" description="Helical" evidence="12">
    <location>
        <begin position="281"/>
        <end position="300"/>
    </location>
</feature>
<dbReference type="InterPro" id="IPR045863">
    <property type="entry name" value="CorA_TM1_TM2"/>
</dbReference>